<dbReference type="EMBL" id="FPHI01000015">
    <property type="protein sequence ID" value="SFV56957.1"/>
    <property type="molecule type" value="Genomic_DNA"/>
</dbReference>
<evidence type="ECO:0000256" key="1">
    <source>
        <dbReference type="SAM" id="MobiDB-lite"/>
    </source>
</evidence>
<accession>A0A1W1BU07</accession>
<feature type="domain" description="TraI-like middle" evidence="3">
    <location>
        <begin position="62"/>
        <end position="151"/>
    </location>
</feature>
<feature type="region of interest" description="Disordered" evidence="1">
    <location>
        <begin position="394"/>
        <end position="422"/>
    </location>
</feature>
<dbReference type="InterPro" id="IPR040677">
    <property type="entry name" value="LPD7"/>
</dbReference>
<evidence type="ECO:0000259" key="3">
    <source>
        <dbReference type="Pfam" id="PF22863"/>
    </source>
</evidence>
<organism evidence="4">
    <name type="scientific">hydrothermal vent metagenome</name>
    <dbReference type="NCBI Taxonomy" id="652676"/>
    <lineage>
        <taxon>unclassified sequences</taxon>
        <taxon>metagenomes</taxon>
        <taxon>ecological metagenomes</taxon>
    </lineage>
</organism>
<sequence length="422" mass="48610">MIHPETHTLADPFRSKLKLQKKAAELEVKHALQTNNHVPNYILEKQGIKKAAATSPIPEKIKSQEIHSGVDSLLTWIKEEALDDIKEVLKDPKSSLEDLHQVLADYNLELNPRGNGIVIADKTRKLFVKASNVHRDLSKGKLEKRFGEFKTSNITTTPKKKFSRPVNKYWKRYQELSTQKRSTKTEELRLEKLARTTLRVQLKEKYEARINKINADPLINKRHKAEARKKVYAQRKAEFKALQETFSKKRTEILSRTKQTSYKEYLMELALSGDEGALKELRKQKQEIKPDDKVLMHPKKKVSHSIFKSFISKITKQGNAVYEVGKNSTVTDKGDHLKLSLESKSDEAMLQALKMAVAKYGNTLDIQGNIEFKKRVLMVTQKYDLKVNFADPQMQKIKSEMQKQPQTQNTTKTKNSKKGMSR</sequence>
<gene>
    <name evidence="4" type="ORF">MNB_SV-3-1340</name>
</gene>
<proteinExistence type="predicted"/>
<feature type="domain" description="Large polyvalent protein-associated" evidence="2">
    <location>
        <begin position="310"/>
        <end position="400"/>
    </location>
</feature>
<reference evidence="4" key="1">
    <citation type="submission" date="2016-10" db="EMBL/GenBank/DDBJ databases">
        <authorList>
            <person name="de Groot N.N."/>
        </authorList>
    </citation>
    <scope>NUCLEOTIDE SEQUENCE</scope>
</reference>
<dbReference type="Pfam" id="PF22863">
    <property type="entry name" value="TraI_middle"/>
    <property type="match status" value="1"/>
</dbReference>
<dbReference type="InterPro" id="IPR054462">
    <property type="entry name" value="TraI_M"/>
</dbReference>
<feature type="compositionally biased region" description="Low complexity" evidence="1">
    <location>
        <begin position="402"/>
        <end position="413"/>
    </location>
</feature>
<protein>
    <submittedName>
        <fullName evidence="4">TraI protein</fullName>
    </submittedName>
</protein>
<dbReference type="Pfam" id="PF18821">
    <property type="entry name" value="LPD7"/>
    <property type="match status" value="1"/>
</dbReference>
<evidence type="ECO:0000313" key="4">
    <source>
        <dbReference type="EMBL" id="SFV56957.1"/>
    </source>
</evidence>
<evidence type="ECO:0000259" key="2">
    <source>
        <dbReference type="Pfam" id="PF18821"/>
    </source>
</evidence>
<dbReference type="AlphaFoldDB" id="A0A1W1BU07"/>
<name>A0A1W1BU07_9ZZZZ</name>